<dbReference type="Proteomes" id="UP000326198">
    <property type="component" value="Unassembled WGS sequence"/>
</dbReference>
<reference evidence="2 3" key="1">
    <citation type="submission" date="2019-04" db="EMBL/GenBank/DDBJ databases">
        <title>Friends and foes A comparative genomics studyof 23 Aspergillus species from section Flavi.</title>
        <authorList>
            <consortium name="DOE Joint Genome Institute"/>
            <person name="Kjaerbolling I."/>
            <person name="Vesth T."/>
            <person name="Frisvad J.C."/>
            <person name="Nybo J.L."/>
            <person name="Theobald S."/>
            <person name="Kildgaard S."/>
            <person name="Isbrandt T."/>
            <person name="Kuo A."/>
            <person name="Sato A."/>
            <person name="Lyhne E.K."/>
            <person name="Kogle M.E."/>
            <person name="Wiebenga A."/>
            <person name="Kun R.S."/>
            <person name="Lubbers R.J."/>
            <person name="Makela M.R."/>
            <person name="Barry K."/>
            <person name="Chovatia M."/>
            <person name="Clum A."/>
            <person name="Daum C."/>
            <person name="Haridas S."/>
            <person name="He G."/>
            <person name="LaButti K."/>
            <person name="Lipzen A."/>
            <person name="Mondo S."/>
            <person name="Riley R."/>
            <person name="Salamov A."/>
            <person name="Simmons B.A."/>
            <person name="Magnuson J.K."/>
            <person name="Henrissat B."/>
            <person name="Mortensen U.H."/>
            <person name="Larsen T.O."/>
            <person name="Devries R.P."/>
            <person name="Grigoriev I.V."/>
            <person name="Machida M."/>
            <person name="Baker S.E."/>
            <person name="Andersen M.R."/>
        </authorList>
    </citation>
    <scope>NUCLEOTIDE SEQUENCE [LARGE SCALE GENOMIC DNA]</scope>
    <source>
        <strain evidence="2 3">IBT 29228</strain>
    </source>
</reference>
<accession>A0A5N7BD80</accession>
<proteinExistence type="predicted"/>
<protein>
    <submittedName>
        <fullName evidence="2">Uncharacterized protein</fullName>
    </submittedName>
</protein>
<evidence type="ECO:0000313" key="3">
    <source>
        <dbReference type="Proteomes" id="UP000326198"/>
    </source>
</evidence>
<dbReference type="EMBL" id="ML736190">
    <property type="protein sequence ID" value="KAE8379721.1"/>
    <property type="molecule type" value="Genomic_DNA"/>
</dbReference>
<keyword evidence="1" id="KW-1133">Transmembrane helix</keyword>
<organism evidence="2 3">
    <name type="scientific">Aspergillus bertholletiae</name>
    <dbReference type="NCBI Taxonomy" id="1226010"/>
    <lineage>
        <taxon>Eukaryota</taxon>
        <taxon>Fungi</taxon>
        <taxon>Dikarya</taxon>
        <taxon>Ascomycota</taxon>
        <taxon>Pezizomycotina</taxon>
        <taxon>Eurotiomycetes</taxon>
        <taxon>Eurotiomycetidae</taxon>
        <taxon>Eurotiales</taxon>
        <taxon>Aspergillaceae</taxon>
        <taxon>Aspergillus</taxon>
        <taxon>Aspergillus subgen. Circumdati</taxon>
    </lineage>
</organism>
<keyword evidence="3" id="KW-1185">Reference proteome</keyword>
<keyword evidence="1" id="KW-0472">Membrane</keyword>
<keyword evidence="1" id="KW-0812">Transmembrane</keyword>
<name>A0A5N7BD80_9EURO</name>
<dbReference type="AlphaFoldDB" id="A0A5N7BD80"/>
<gene>
    <name evidence="2" type="ORF">BDV26DRAFT_156101</name>
</gene>
<evidence type="ECO:0000313" key="2">
    <source>
        <dbReference type="EMBL" id="KAE8379721.1"/>
    </source>
</evidence>
<evidence type="ECO:0000256" key="1">
    <source>
        <dbReference type="SAM" id="Phobius"/>
    </source>
</evidence>
<feature type="transmembrane region" description="Helical" evidence="1">
    <location>
        <begin position="43"/>
        <end position="67"/>
    </location>
</feature>
<sequence length="68" mass="7701">MHGGRKREWTGWEYDICPSLNGAIPIARVNTVITTMSPHEDQIIWHLVSPGLFIFLFRQVAVLVALVV</sequence>